<sequence length="1001" mass="107117">MPKKRRRRLTAVFAAFAAVPLLATLLISPAVAEEANSVTVYYQPPTAWSAVNIHYAPTGGTWTAVPGVAMSAASCAGWYTRVIDLGTATGMQATFTNGSGTWDNNSGRNYTVGTGTATVTGGLVTTANPCTVTSPPPGENTATVFYAKGTRTWTTVYLHYAPTGEAWTAVPGVAMNETACDGWVKKTVDLGAATSLAATFNNGSGSWDNNNGNNYRLTAGTSRVSNGVVTADATDPCTAVPADTTAPSTPGTITATVDRVTVTLGWAASTDDRGVTGYQLTRTGGSAGTVVLTSAYAGYIDGSLAPRTTYTYTVRAVDAAGNLSAPTATKSATTGDSPPVAAGGQMLGGDPRKESIYFVLTARFYDGDTSNNRGGSQHAKSGNAANNDPMFRGDFKGLIDKLDYIKGLGFSALWITPVVLNRSDYDYHGYHGWDFYRVDTRLESPGSTYQDLIDKAHAKGLKIFQDVVYNHSSRWGAKGLFVPPVWGAKDGQWDGLYSTKVAGKQYDPMVEFSGTDPAMTPQQNAVAQGRPYNGDLWHSTAPAGNTCRNFGTVTGQKSAEGWDIHNCQWPAPTSGMFPATLFHQCWIGNWEGEDARSCWLHEDLADFNTENPVVQKYLIDAYNKYIDMGVDGFRIDTAVHIPRVTWNRRFLPALQQKLISKYGATKAKDFYVFGEVAAFVNDKWNRGSVNHSAQFFTWKERRSYAEDDVVAALEQFDYENNQGTGNQPTSTNALLNGNAYHAPDHSQFSGMNIIDMRMHMNFSDAGNAFWNGKDTDDSTNDATYNVVYVDSHDYGPNKSQFRYTGGTDAWAENMSLMWSFRGIPTLYYGSEIEFQAGKQIDCGPSCAIATTGRAYFGDHVAGSVTASDYGVVSSASGAVATTLAKPLAKHLQRLNQIRRAVPALQMGQYSTEGVSGGLAFKRRYTAGSVDSFALVTISGSATFSGIPNGTYTDAVTGDVRSVTNGSLTAAAGGKGNMRVYVLSTAATPAPGKVGADGPYLK</sequence>
<dbReference type="RefSeq" id="WP_203784333.1">
    <property type="nucleotide sequence ID" value="NZ_BOMV01000056.1"/>
</dbReference>
<evidence type="ECO:0000256" key="2">
    <source>
        <dbReference type="ARBA" id="ARBA00022723"/>
    </source>
</evidence>
<proteinExistence type="predicted"/>
<dbReference type="PANTHER" id="PTHR10357">
    <property type="entry name" value="ALPHA-AMYLASE FAMILY MEMBER"/>
    <property type="match status" value="1"/>
</dbReference>
<dbReference type="SUPFAM" id="SSF49265">
    <property type="entry name" value="Fibronectin type III"/>
    <property type="match status" value="1"/>
</dbReference>
<keyword evidence="10" id="KW-1185">Reference proteome</keyword>
<dbReference type="GO" id="GO:0046872">
    <property type="term" value="F:metal ion binding"/>
    <property type="evidence" value="ECO:0007669"/>
    <property type="project" value="UniProtKB-KW"/>
</dbReference>
<evidence type="ECO:0000259" key="8">
    <source>
        <dbReference type="PROSITE" id="PS50853"/>
    </source>
</evidence>
<dbReference type="EMBL" id="BOMV01000056">
    <property type="protein sequence ID" value="GIE97418.1"/>
    <property type="molecule type" value="Genomic_DNA"/>
</dbReference>
<comment type="caution">
    <text evidence="9">The sequence shown here is derived from an EMBL/GenBank/DDBJ whole genome shotgun (WGS) entry which is preliminary data.</text>
</comment>
<keyword evidence="2" id="KW-0479">Metal-binding</keyword>
<feature type="signal peptide" evidence="7">
    <location>
        <begin position="1"/>
        <end position="32"/>
    </location>
</feature>
<dbReference type="InterPro" id="IPR003961">
    <property type="entry name" value="FN3_dom"/>
</dbReference>
<dbReference type="CDD" id="cd11339">
    <property type="entry name" value="AmyAc_bac_CMD_like_2"/>
    <property type="match status" value="1"/>
</dbReference>
<evidence type="ECO:0000256" key="7">
    <source>
        <dbReference type="SAM" id="SignalP"/>
    </source>
</evidence>
<evidence type="ECO:0000256" key="1">
    <source>
        <dbReference type="ARBA" id="ARBA00001913"/>
    </source>
</evidence>
<dbReference type="PROSITE" id="PS50853">
    <property type="entry name" value="FN3"/>
    <property type="match status" value="1"/>
</dbReference>
<evidence type="ECO:0000256" key="4">
    <source>
        <dbReference type="ARBA" id="ARBA00023295"/>
    </source>
</evidence>
<name>A0A919MW25_9ACTN</name>
<keyword evidence="5" id="KW-0119">Carbohydrate metabolism</keyword>
<evidence type="ECO:0000313" key="10">
    <source>
        <dbReference type="Proteomes" id="UP000636960"/>
    </source>
</evidence>
<dbReference type="SMART" id="SM00642">
    <property type="entry name" value="Aamy"/>
    <property type="match status" value="1"/>
</dbReference>
<dbReference type="Proteomes" id="UP000636960">
    <property type="component" value="Unassembled WGS sequence"/>
</dbReference>
<dbReference type="AlphaFoldDB" id="A0A919MW25"/>
<protein>
    <submittedName>
        <fullName evidence="9">Alpha-amylase</fullName>
    </submittedName>
</protein>
<dbReference type="InterPro" id="IPR013783">
    <property type="entry name" value="Ig-like_fold"/>
</dbReference>
<feature type="region of interest" description="Disordered" evidence="6">
    <location>
        <begin position="326"/>
        <end position="346"/>
    </location>
</feature>
<dbReference type="InterPro" id="IPR006047">
    <property type="entry name" value="GH13_cat_dom"/>
</dbReference>
<dbReference type="Gene3D" id="2.60.40.10">
    <property type="entry name" value="Immunoglobulins"/>
    <property type="match status" value="3"/>
</dbReference>
<organism evidence="9 10">
    <name type="scientific">Paractinoplanes rishiriensis</name>
    <dbReference type="NCBI Taxonomy" id="1050105"/>
    <lineage>
        <taxon>Bacteria</taxon>
        <taxon>Bacillati</taxon>
        <taxon>Actinomycetota</taxon>
        <taxon>Actinomycetes</taxon>
        <taxon>Micromonosporales</taxon>
        <taxon>Micromonosporaceae</taxon>
        <taxon>Paractinoplanes</taxon>
    </lineage>
</organism>
<reference evidence="9" key="1">
    <citation type="submission" date="2021-01" db="EMBL/GenBank/DDBJ databases">
        <title>Whole genome shotgun sequence of Actinoplanes rishiriensis NBRC 108556.</title>
        <authorList>
            <person name="Komaki H."/>
            <person name="Tamura T."/>
        </authorList>
    </citation>
    <scope>NUCLEOTIDE SEQUENCE</scope>
    <source>
        <strain evidence="9">NBRC 108556</strain>
    </source>
</reference>
<dbReference type="Pfam" id="PF03423">
    <property type="entry name" value="CBM_25"/>
    <property type="match status" value="2"/>
</dbReference>
<dbReference type="GO" id="GO:0000272">
    <property type="term" value="P:polysaccharide catabolic process"/>
    <property type="evidence" value="ECO:0007669"/>
    <property type="project" value="UniProtKB-KW"/>
</dbReference>
<dbReference type="PANTHER" id="PTHR10357:SF215">
    <property type="entry name" value="ALPHA-AMYLASE 1"/>
    <property type="match status" value="1"/>
</dbReference>
<comment type="cofactor">
    <cofactor evidence="1">
        <name>Ca(2+)</name>
        <dbReference type="ChEBI" id="CHEBI:29108"/>
    </cofactor>
</comment>
<dbReference type="GO" id="GO:2001070">
    <property type="term" value="F:starch binding"/>
    <property type="evidence" value="ECO:0007669"/>
    <property type="project" value="InterPro"/>
</dbReference>
<dbReference type="InterPro" id="IPR005085">
    <property type="entry name" value="CBM25"/>
</dbReference>
<dbReference type="SMART" id="SM00060">
    <property type="entry name" value="FN3"/>
    <property type="match status" value="1"/>
</dbReference>
<gene>
    <name evidence="9" type="ORF">Ari01nite_48830</name>
</gene>
<dbReference type="InterPro" id="IPR017853">
    <property type="entry name" value="GH"/>
</dbReference>
<keyword evidence="3 7" id="KW-0732">Signal</keyword>
<feature type="compositionally biased region" description="Polar residues" evidence="6">
    <location>
        <begin position="326"/>
        <end position="336"/>
    </location>
</feature>
<accession>A0A919MW25</accession>
<dbReference type="SUPFAM" id="SSF51445">
    <property type="entry name" value="(Trans)glycosidases"/>
    <property type="match status" value="1"/>
</dbReference>
<dbReference type="GO" id="GO:0016798">
    <property type="term" value="F:hydrolase activity, acting on glycosyl bonds"/>
    <property type="evidence" value="ECO:0007669"/>
    <property type="project" value="UniProtKB-KW"/>
</dbReference>
<evidence type="ECO:0000256" key="3">
    <source>
        <dbReference type="ARBA" id="ARBA00022729"/>
    </source>
</evidence>
<dbReference type="Gene3D" id="3.20.20.80">
    <property type="entry name" value="Glycosidases"/>
    <property type="match status" value="3"/>
</dbReference>
<dbReference type="Pfam" id="PF00128">
    <property type="entry name" value="Alpha-amylase"/>
    <property type="match status" value="2"/>
</dbReference>
<keyword evidence="4" id="KW-0378">Hydrolase</keyword>
<dbReference type="CDD" id="cd00063">
    <property type="entry name" value="FN3"/>
    <property type="match status" value="1"/>
</dbReference>
<feature type="domain" description="Fibronectin type-III" evidence="8">
    <location>
        <begin position="246"/>
        <end position="337"/>
    </location>
</feature>
<keyword evidence="4" id="KW-0326">Glycosidase</keyword>
<dbReference type="SMART" id="SM01066">
    <property type="entry name" value="CBM_25"/>
    <property type="match status" value="2"/>
</dbReference>
<evidence type="ECO:0000313" key="9">
    <source>
        <dbReference type="EMBL" id="GIE97418.1"/>
    </source>
</evidence>
<evidence type="ECO:0000256" key="6">
    <source>
        <dbReference type="SAM" id="MobiDB-lite"/>
    </source>
</evidence>
<keyword evidence="5" id="KW-0624">Polysaccharide degradation</keyword>
<feature type="chain" id="PRO_5037203295" evidence="7">
    <location>
        <begin position="33"/>
        <end position="1001"/>
    </location>
</feature>
<evidence type="ECO:0000256" key="5">
    <source>
        <dbReference type="ARBA" id="ARBA00023326"/>
    </source>
</evidence>
<dbReference type="InterPro" id="IPR036116">
    <property type="entry name" value="FN3_sf"/>
</dbReference>